<dbReference type="GO" id="GO:0005789">
    <property type="term" value="C:endoplasmic reticulum membrane"/>
    <property type="evidence" value="ECO:0007669"/>
    <property type="project" value="UniProtKB-SubCell"/>
</dbReference>
<evidence type="ECO:0000256" key="10">
    <source>
        <dbReference type="ARBA" id="ARBA00023242"/>
    </source>
</evidence>
<protein>
    <recommendedName>
        <fullName evidence="14">BHLH domain-containing protein</fullName>
    </recommendedName>
</protein>
<feature type="transmembrane region" description="Helical" evidence="13">
    <location>
        <begin position="418"/>
        <end position="441"/>
    </location>
</feature>
<dbReference type="GO" id="GO:0005634">
    <property type="term" value="C:nucleus"/>
    <property type="evidence" value="ECO:0007669"/>
    <property type="project" value="UniProtKB-SubCell"/>
</dbReference>
<accession>A0A8S1EQD5</accession>
<dbReference type="EMBL" id="CADEPM010000003">
    <property type="protein sequence ID" value="CAB3403340.1"/>
    <property type="molecule type" value="Genomic_DNA"/>
</dbReference>
<evidence type="ECO:0000256" key="7">
    <source>
        <dbReference type="ARBA" id="ARBA00023125"/>
    </source>
</evidence>
<dbReference type="GO" id="GO:0000978">
    <property type="term" value="F:RNA polymerase II cis-regulatory region sequence-specific DNA binding"/>
    <property type="evidence" value="ECO:0007669"/>
    <property type="project" value="TreeGrafter"/>
</dbReference>
<keyword evidence="11" id="KW-0175">Coiled coil</keyword>
<feature type="region of interest" description="Disordered" evidence="12">
    <location>
        <begin position="37"/>
        <end position="78"/>
    </location>
</feature>
<evidence type="ECO:0000256" key="5">
    <source>
        <dbReference type="ARBA" id="ARBA00022989"/>
    </source>
</evidence>
<dbReference type="CDD" id="cd11394">
    <property type="entry name" value="bHLHzip_SREBP"/>
    <property type="match status" value="1"/>
</dbReference>
<name>A0A8S1EQD5_9PELO</name>
<evidence type="ECO:0000256" key="4">
    <source>
        <dbReference type="ARBA" id="ARBA00022824"/>
    </source>
</evidence>
<dbReference type="InterPro" id="IPR036638">
    <property type="entry name" value="HLH_DNA-bd_sf"/>
</dbReference>
<keyword evidence="8 13" id="KW-0472">Membrane</keyword>
<dbReference type="Gene3D" id="4.10.280.10">
    <property type="entry name" value="Helix-loop-helix DNA-binding domain"/>
    <property type="match status" value="1"/>
</dbReference>
<dbReference type="SUPFAM" id="SSF47459">
    <property type="entry name" value="HLH, helix-loop-helix DNA-binding domain"/>
    <property type="match status" value="1"/>
</dbReference>
<reference evidence="15 16" key="1">
    <citation type="submission" date="2020-04" db="EMBL/GenBank/DDBJ databases">
        <authorList>
            <person name="Laetsch R D."/>
            <person name="Stevens L."/>
            <person name="Kumar S."/>
            <person name="Blaxter L. M."/>
        </authorList>
    </citation>
    <scope>NUCLEOTIDE SEQUENCE [LARGE SCALE GENOMIC DNA]</scope>
</reference>
<keyword evidence="5 13" id="KW-1133">Transmembrane helix</keyword>
<feature type="compositionally biased region" description="Low complexity" evidence="12">
    <location>
        <begin position="49"/>
        <end position="65"/>
    </location>
</feature>
<evidence type="ECO:0000259" key="14">
    <source>
        <dbReference type="PROSITE" id="PS50888"/>
    </source>
</evidence>
<organism evidence="15 16">
    <name type="scientific">Caenorhabditis bovis</name>
    <dbReference type="NCBI Taxonomy" id="2654633"/>
    <lineage>
        <taxon>Eukaryota</taxon>
        <taxon>Metazoa</taxon>
        <taxon>Ecdysozoa</taxon>
        <taxon>Nematoda</taxon>
        <taxon>Chromadorea</taxon>
        <taxon>Rhabditida</taxon>
        <taxon>Rhabditina</taxon>
        <taxon>Rhabditomorpha</taxon>
        <taxon>Rhabditoidea</taxon>
        <taxon>Rhabditidae</taxon>
        <taxon>Peloderinae</taxon>
        <taxon>Caenorhabditis</taxon>
    </lineage>
</organism>
<dbReference type="Proteomes" id="UP000494206">
    <property type="component" value="Unassembled WGS sequence"/>
</dbReference>
<feature type="compositionally biased region" description="Low complexity" evidence="12">
    <location>
        <begin position="223"/>
        <end position="237"/>
    </location>
</feature>
<dbReference type="Pfam" id="PF00010">
    <property type="entry name" value="HLH"/>
    <property type="match status" value="1"/>
</dbReference>
<feature type="region of interest" description="Disordered" evidence="12">
    <location>
        <begin position="250"/>
        <end position="293"/>
    </location>
</feature>
<comment type="subcellular location">
    <subcellularLocation>
        <location evidence="2">Endoplasmic reticulum membrane</location>
        <topology evidence="2">Multi-pass membrane protein</topology>
    </subcellularLocation>
    <subcellularLocation>
        <location evidence="1">Nucleus</location>
    </subcellularLocation>
</comment>
<feature type="compositionally biased region" description="Pro residues" evidence="12">
    <location>
        <begin position="194"/>
        <end position="207"/>
    </location>
</feature>
<dbReference type="PROSITE" id="PS50888">
    <property type="entry name" value="BHLH"/>
    <property type="match status" value="1"/>
</dbReference>
<comment type="caution">
    <text evidence="15">The sequence shown here is derived from an EMBL/GenBank/DDBJ whole genome shotgun (WGS) entry which is preliminary data.</text>
</comment>
<evidence type="ECO:0000256" key="11">
    <source>
        <dbReference type="SAM" id="Coils"/>
    </source>
</evidence>
<evidence type="ECO:0000256" key="13">
    <source>
        <dbReference type="SAM" id="Phobius"/>
    </source>
</evidence>
<keyword evidence="9" id="KW-0804">Transcription</keyword>
<sequence>MDLNYFGDVPMSDPFLSLETNLDDIQNFLEPEQMDFDPIGSQWHTEGPSTASAAASTANQQAAQAKHSPPQEFYDTESGKEVGSLVSLLNRPNEDYYTQMRFSPPNFDLRNADTPTTSLGLSGSGPAGMLSNLNVFSPKPSESFEAFAPMPIDARMFAANEVILAYQLLVVVCVCVCRYAIHSMLQNMNGSMVSPPPPAAPPPPPTQPNGGFAYAPPPSVVMATPKPSTSSESASSTKVELLRLLANMSPSEVEKLKHRKPSMDRASSRRDDDDDDDSDGESTPLKRGPKTERRTAHNLIEKKYRCSINDRIQHLKLILAGDEAKLSKSATLRKAIDHIENLEAENQSLRREVEKLRAILIANGLTCAETKSRRDSPDCAAMQNNDSSPSPPRSEKKRARMMTNGNASNGPNSSRITLFAMLMAVLIFNPLGLLAGSTFAAQTSASSTDRKIPIASPFEHGRILDDSGPGLIEIADERSSLIRPLLIWSVNFAMIAYVLMRLLVYGEPVQDFKSTTWTTFVATREKARAEHASGNFREAQRQFSECLVILGRPLPTTGLETILSIVWECIRHLLNWLWIGRWMSRRKRSTSTPVPVVCRSHAHTAVLYHDIHQLHLMGFTDYEDDANEPSMISGLYLALCAVNLAESAGASSDGLPRSIMAQIYIAASIRCRIELPKLFAPIASGYFLRRARRHIRRAPEHTVAQFLWLFHPATRRFMADAERLKYLLQTKQRMGMASFLNEEMNTPLARLRSMLKVYLLTQLVKELAGGEEFASSTNLLVDETAHGQLDDDIDIVDISRLLTSISTRSSAIAANEKDEASKFGCWLSREGDACCTWWTHVLTCGIYWRTGKNEMARKHYSLIRHCPPEILKDKLGLAVGHALCARKICIDDRESSKVGEYVCIHTRKSLLSLREFATSRTTCIVSGIQEGVRRMSYEWVMNSLLDAWRTSLTSTTQPYWKQSFKGQKYFSTLYQEAYNHYSLINGNRGDCWRLFVYELTCRMLNGANPQATWAGIRRVRTTKMDAVRGRVSMRRSAQPDAFHLHTLCKLHSIMES</sequence>
<dbReference type="InterPro" id="IPR011598">
    <property type="entry name" value="bHLH_dom"/>
</dbReference>
<evidence type="ECO:0000256" key="12">
    <source>
        <dbReference type="SAM" id="MobiDB-lite"/>
    </source>
</evidence>
<dbReference type="OrthoDB" id="2133190at2759"/>
<dbReference type="GO" id="GO:0046983">
    <property type="term" value="F:protein dimerization activity"/>
    <property type="evidence" value="ECO:0007669"/>
    <property type="project" value="InterPro"/>
</dbReference>
<feature type="coiled-coil region" evidence="11">
    <location>
        <begin position="332"/>
        <end position="359"/>
    </location>
</feature>
<keyword evidence="4" id="KW-0256">Endoplasmic reticulum</keyword>
<dbReference type="AlphaFoldDB" id="A0A8S1EQD5"/>
<evidence type="ECO:0000256" key="6">
    <source>
        <dbReference type="ARBA" id="ARBA00023015"/>
    </source>
</evidence>
<evidence type="ECO:0000313" key="16">
    <source>
        <dbReference type="Proteomes" id="UP000494206"/>
    </source>
</evidence>
<evidence type="ECO:0000256" key="2">
    <source>
        <dbReference type="ARBA" id="ARBA00004477"/>
    </source>
</evidence>
<dbReference type="SMART" id="SM00353">
    <property type="entry name" value="HLH"/>
    <property type="match status" value="1"/>
</dbReference>
<feature type="compositionally biased region" description="Basic and acidic residues" evidence="12">
    <location>
        <begin position="261"/>
        <end position="271"/>
    </location>
</feature>
<feature type="region of interest" description="Disordered" evidence="12">
    <location>
        <begin position="193"/>
        <end position="237"/>
    </location>
</feature>
<dbReference type="PANTHER" id="PTHR46062">
    <property type="entry name" value="STEROL REGULATORY ELEMENT-BINDING PROTEIN"/>
    <property type="match status" value="1"/>
</dbReference>
<keyword evidence="6" id="KW-0805">Transcription regulation</keyword>
<evidence type="ECO:0000256" key="1">
    <source>
        <dbReference type="ARBA" id="ARBA00004123"/>
    </source>
</evidence>
<evidence type="ECO:0000313" key="15">
    <source>
        <dbReference type="EMBL" id="CAB3403340.1"/>
    </source>
</evidence>
<keyword evidence="3 13" id="KW-0812">Transmembrane</keyword>
<evidence type="ECO:0000256" key="8">
    <source>
        <dbReference type="ARBA" id="ARBA00023136"/>
    </source>
</evidence>
<keyword evidence="16" id="KW-1185">Reference proteome</keyword>
<dbReference type="GO" id="GO:0000981">
    <property type="term" value="F:DNA-binding transcription factor activity, RNA polymerase II-specific"/>
    <property type="evidence" value="ECO:0007669"/>
    <property type="project" value="TreeGrafter"/>
</dbReference>
<feature type="transmembrane region" description="Helical" evidence="13">
    <location>
        <begin position="485"/>
        <end position="504"/>
    </location>
</feature>
<feature type="region of interest" description="Disordered" evidence="12">
    <location>
        <begin position="371"/>
        <end position="409"/>
    </location>
</feature>
<dbReference type="PANTHER" id="PTHR46062:SF1">
    <property type="entry name" value="LP12374P"/>
    <property type="match status" value="1"/>
</dbReference>
<gene>
    <name evidence="15" type="ORF">CBOVIS_LOCUS5833</name>
</gene>
<keyword evidence="10" id="KW-0539">Nucleus</keyword>
<evidence type="ECO:0000256" key="9">
    <source>
        <dbReference type="ARBA" id="ARBA00023163"/>
    </source>
</evidence>
<feature type="domain" description="BHLH" evidence="14">
    <location>
        <begin position="292"/>
        <end position="342"/>
    </location>
</feature>
<evidence type="ECO:0000256" key="3">
    <source>
        <dbReference type="ARBA" id="ARBA00022692"/>
    </source>
</evidence>
<proteinExistence type="predicted"/>
<keyword evidence="7" id="KW-0238">DNA-binding</keyword>